<dbReference type="AlphaFoldDB" id="E5Y6P3"/>
<dbReference type="Pfam" id="PF22479">
    <property type="entry name" value="Pam3_gp18"/>
    <property type="match status" value="1"/>
</dbReference>
<evidence type="ECO:0000313" key="3">
    <source>
        <dbReference type="Proteomes" id="UP000006034"/>
    </source>
</evidence>
<protein>
    <recommendedName>
        <fullName evidence="1">Cyanophage baseplate Pam3 plug gp18 domain-containing protein</fullName>
    </recommendedName>
</protein>
<sequence>MRYVIPLTPEPQRFSIVLAGRELLLAVRWMDAPEGGWLLDMADAEGVPLVSGIPLVAGCDLLEPYAYLGLGGALLLSGDEPPSPDTLGRGVDLLFEVADHG</sequence>
<reference evidence="2 3" key="2">
    <citation type="submission" date="2013-04" db="EMBL/GenBank/DDBJ databases">
        <title>The Genome Sequence of Bilophila wadsworthia 3_1_6.</title>
        <authorList>
            <consortium name="The Broad Institute Genomics Platform"/>
            <person name="Earl A."/>
            <person name="Ward D."/>
            <person name="Feldgarden M."/>
            <person name="Gevers D."/>
            <person name="Sibley C."/>
            <person name="Strauss J."/>
            <person name="Allen-Vercoe E."/>
            <person name="Walker B."/>
            <person name="Young S."/>
            <person name="Zeng Q."/>
            <person name="Gargeya S."/>
            <person name="Fitzgerald M."/>
            <person name="Haas B."/>
            <person name="Abouelleil A."/>
            <person name="Allen A.W."/>
            <person name="Alvarado L."/>
            <person name="Arachchi H.M."/>
            <person name="Berlin A.M."/>
            <person name="Chapman S.B."/>
            <person name="Gainer-Dewar J."/>
            <person name="Goldberg J."/>
            <person name="Griggs A."/>
            <person name="Gujja S."/>
            <person name="Hansen M."/>
            <person name="Howarth C."/>
            <person name="Imamovic A."/>
            <person name="Ireland A."/>
            <person name="Larimer J."/>
            <person name="McCowan C."/>
            <person name="Murphy C."/>
            <person name="Pearson M."/>
            <person name="Poon T.W."/>
            <person name="Priest M."/>
            <person name="Roberts A."/>
            <person name="Saif S."/>
            <person name="Shea T."/>
            <person name="Sisk P."/>
            <person name="Sykes S."/>
            <person name="Wortman J."/>
            <person name="Nusbaum C."/>
            <person name="Birren B."/>
        </authorList>
    </citation>
    <scope>NUCLEOTIDE SEQUENCE [LARGE SCALE GENOMIC DNA]</scope>
    <source>
        <strain evidence="2 3">3_1_6</strain>
    </source>
</reference>
<dbReference type="RefSeq" id="WP_005027505.1">
    <property type="nucleotide sequence ID" value="NZ_KE150238.1"/>
</dbReference>
<dbReference type="EMBL" id="ADCP02000001">
    <property type="protein sequence ID" value="EFV44319.1"/>
    <property type="molecule type" value="Genomic_DNA"/>
</dbReference>
<dbReference type="InterPro" id="IPR054252">
    <property type="entry name" value="Pam3_gp18"/>
</dbReference>
<name>E5Y6P3_BILW3</name>
<feature type="domain" description="Cyanophage baseplate Pam3 plug gp18" evidence="1">
    <location>
        <begin position="3"/>
        <end position="95"/>
    </location>
</feature>
<dbReference type="OrthoDB" id="5465444at2"/>
<accession>E5Y6P3</accession>
<reference evidence="2 3" key="1">
    <citation type="submission" date="2010-10" db="EMBL/GenBank/DDBJ databases">
        <authorList>
            <consortium name="The Broad Institute Genome Sequencing Platform"/>
            <person name="Ward D."/>
            <person name="Earl A."/>
            <person name="Feldgarden M."/>
            <person name="Young S.K."/>
            <person name="Gargeya S."/>
            <person name="Zeng Q."/>
            <person name="Alvarado L."/>
            <person name="Berlin A."/>
            <person name="Bochicchio J."/>
            <person name="Chapman S.B."/>
            <person name="Chen Z."/>
            <person name="Freedman E."/>
            <person name="Gellesch M."/>
            <person name="Goldberg J."/>
            <person name="Griggs A."/>
            <person name="Gujja S."/>
            <person name="Heilman E."/>
            <person name="Heiman D."/>
            <person name="Howarth C."/>
            <person name="Mehta T."/>
            <person name="Neiman D."/>
            <person name="Pearson M."/>
            <person name="Roberts A."/>
            <person name="Saif S."/>
            <person name="Shea T."/>
            <person name="Shenoy N."/>
            <person name="Sisk P."/>
            <person name="Stolte C."/>
            <person name="Sykes S."/>
            <person name="White J."/>
            <person name="Yandava C."/>
            <person name="Allen-Vercoe E."/>
            <person name="Sibley C."/>
            <person name="Ambrose C.E."/>
            <person name="Strauss J."/>
            <person name="Daigneault M."/>
            <person name="Haas B."/>
            <person name="Nusbaum C."/>
            <person name="Birren B."/>
        </authorList>
    </citation>
    <scope>NUCLEOTIDE SEQUENCE [LARGE SCALE GENOMIC DNA]</scope>
    <source>
        <strain evidence="2 3">3_1_6</strain>
    </source>
</reference>
<dbReference type="GeneID" id="78084126"/>
<dbReference type="HOGENOM" id="CLU_174128_0_0_7"/>
<keyword evidence="3" id="KW-1185">Reference proteome</keyword>
<dbReference type="STRING" id="563192.HMPREF0179_01856"/>
<dbReference type="eggNOG" id="ENOG50334GX">
    <property type="taxonomic scope" value="Bacteria"/>
</dbReference>
<evidence type="ECO:0000259" key="1">
    <source>
        <dbReference type="Pfam" id="PF22479"/>
    </source>
</evidence>
<dbReference type="Proteomes" id="UP000006034">
    <property type="component" value="Unassembled WGS sequence"/>
</dbReference>
<evidence type="ECO:0000313" key="2">
    <source>
        <dbReference type="EMBL" id="EFV44319.1"/>
    </source>
</evidence>
<gene>
    <name evidence="2" type="ORF">HMPREF0179_01856</name>
</gene>
<organism evidence="2 3">
    <name type="scientific">Bilophila wadsworthia (strain 3_1_6)</name>
    <dbReference type="NCBI Taxonomy" id="563192"/>
    <lineage>
        <taxon>Bacteria</taxon>
        <taxon>Pseudomonadati</taxon>
        <taxon>Thermodesulfobacteriota</taxon>
        <taxon>Desulfovibrionia</taxon>
        <taxon>Desulfovibrionales</taxon>
        <taxon>Desulfovibrionaceae</taxon>
        <taxon>Bilophila</taxon>
    </lineage>
</organism>
<comment type="caution">
    <text evidence="2">The sequence shown here is derived from an EMBL/GenBank/DDBJ whole genome shotgun (WGS) entry which is preliminary data.</text>
</comment>
<proteinExistence type="predicted"/>